<evidence type="ECO:0000256" key="2">
    <source>
        <dbReference type="ARBA" id="ARBA00009154"/>
    </source>
</evidence>
<proteinExistence type="inferred from homology"/>
<evidence type="ECO:0000313" key="9">
    <source>
        <dbReference type="Proteomes" id="UP001212841"/>
    </source>
</evidence>
<dbReference type="GO" id="GO:0003677">
    <property type="term" value="F:DNA binding"/>
    <property type="evidence" value="ECO:0007669"/>
    <property type="project" value="UniProtKB-KW"/>
</dbReference>
<dbReference type="AlphaFoldDB" id="A0AAD5S7K5"/>
<evidence type="ECO:0000256" key="1">
    <source>
        <dbReference type="ARBA" id="ARBA00004123"/>
    </source>
</evidence>
<evidence type="ECO:0000256" key="3">
    <source>
        <dbReference type="ARBA" id="ARBA00022552"/>
    </source>
</evidence>
<dbReference type="Proteomes" id="UP001212841">
    <property type="component" value="Unassembled WGS sequence"/>
</dbReference>
<dbReference type="GO" id="GO:0000178">
    <property type="term" value="C:exosome (RNase complex)"/>
    <property type="evidence" value="ECO:0007669"/>
    <property type="project" value="TreeGrafter"/>
</dbReference>
<dbReference type="GO" id="GO:0000460">
    <property type="term" value="P:maturation of 5.8S rRNA"/>
    <property type="evidence" value="ECO:0007669"/>
    <property type="project" value="TreeGrafter"/>
</dbReference>
<accession>A0AAD5S7K5</accession>
<organism evidence="8 9">
    <name type="scientific">Rhizophlyctis rosea</name>
    <dbReference type="NCBI Taxonomy" id="64517"/>
    <lineage>
        <taxon>Eukaryota</taxon>
        <taxon>Fungi</taxon>
        <taxon>Fungi incertae sedis</taxon>
        <taxon>Chytridiomycota</taxon>
        <taxon>Chytridiomycota incertae sedis</taxon>
        <taxon>Chytridiomycetes</taxon>
        <taxon>Rhizophlyctidales</taxon>
        <taxon>Rhizophlyctidaceae</taxon>
        <taxon>Rhizophlyctis</taxon>
    </lineage>
</organism>
<comment type="caution">
    <text evidence="8">The sequence shown here is derived from an EMBL/GenBank/DDBJ whole genome shotgun (WGS) entry which is preliminary data.</text>
</comment>
<name>A0AAD5S7K5_9FUNG</name>
<keyword evidence="8" id="KW-0238">DNA-binding</keyword>
<reference evidence="8" key="1">
    <citation type="submission" date="2020-05" db="EMBL/GenBank/DDBJ databases">
        <title>Phylogenomic resolution of chytrid fungi.</title>
        <authorList>
            <person name="Stajich J.E."/>
            <person name="Amses K."/>
            <person name="Simmons R."/>
            <person name="Seto K."/>
            <person name="Myers J."/>
            <person name="Bonds A."/>
            <person name="Quandt C.A."/>
            <person name="Barry K."/>
            <person name="Liu P."/>
            <person name="Grigoriev I."/>
            <person name="Longcore J.E."/>
            <person name="James T.Y."/>
        </authorList>
    </citation>
    <scope>NUCLEOTIDE SEQUENCE</scope>
    <source>
        <strain evidence="8">JEL0318</strain>
    </source>
</reference>
<evidence type="ECO:0000256" key="5">
    <source>
        <dbReference type="ARBA" id="ARBA00023242"/>
    </source>
</evidence>
<feature type="region of interest" description="Disordered" evidence="7">
    <location>
        <begin position="166"/>
        <end position="284"/>
    </location>
</feature>
<keyword evidence="9" id="KW-1185">Reference proteome</keyword>
<dbReference type="EMBL" id="JADGJD010000782">
    <property type="protein sequence ID" value="KAJ3048491.1"/>
    <property type="molecule type" value="Genomic_DNA"/>
</dbReference>
<comment type="similarity">
    <text evidence="2 6">Belongs to the C1D family.</text>
</comment>
<keyword evidence="5 6" id="KW-0539">Nucleus</keyword>
<evidence type="ECO:0000256" key="6">
    <source>
        <dbReference type="RuleBase" id="RU368003"/>
    </source>
</evidence>
<comment type="subcellular location">
    <subcellularLocation>
        <location evidence="1 6">Nucleus</location>
    </subcellularLocation>
</comment>
<sequence>MADDDNVMAELEVKLSAMETSLKQVKSLLNPLLATPLDQMRPKLEPLDRAKLEITTAFAINSLAFNFLKTEGVPPKNHQVKQEIDRIKVYWNKLSAAAGPNQKVDQKAATRFVNAALFQNDEVKAEIKKRKAAESASRLLDSLIQKPAPGERHQPAAPQDVEMINLEETDPGTPPGPSSSSTGKKKKKKNKKAKVTEEDTTTITPESTDAEASSIQSTPVATPQTSPQNKAGKRKLIELQDDAVVSSGTEGSEGQGKKKKKKGKKKKGGQGGGAAASPLGNPSQ</sequence>
<dbReference type="InterPro" id="IPR011082">
    <property type="entry name" value="Exosome-assoc_fac/DNA_repair"/>
</dbReference>
<comment type="function">
    <text evidence="6">Required for exosome-dependent processing of pre-rRNA and small nucleolar RNA (snRNA) precursors. Involved in processing of 35S pre-rRNA at the A0, A1 and A2 sites.</text>
</comment>
<dbReference type="InterPro" id="IPR007146">
    <property type="entry name" value="Sas10/Utp3/C1D"/>
</dbReference>
<evidence type="ECO:0000256" key="7">
    <source>
        <dbReference type="SAM" id="MobiDB-lite"/>
    </source>
</evidence>
<dbReference type="PANTHER" id="PTHR15341">
    <property type="entry name" value="SUN-COR STEROID HORMONE RECEPTOR CO-REPRESSOR"/>
    <property type="match status" value="1"/>
</dbReference>
<gene>
    <name evidence="8" type="primary">C1D</name>
    <name evidence="8" type="ORF">HK097_010490</name>
</gene>
<feature type="compositionally biased region" description="Basic residues" evidence="7">
    <location>
        <begin position="183"/>
        <end position="193"/>
    </location>
</feature>
<feature type="compositionally biased region" description="Basic residues" evidence="7">
    <location>
        <begin position="257"/>
        <end position="268"/>
    </location>
</feature>
<dbReference type="PANTHER" id="PTHR15341:SF3">
    <property type="entry name" value="NUCLEAR NUCLEIC ACID-BINDING PROTEIN C1D"/>
    <property type="match status" value="1"/>
</dbReference>
<keyword evidence="3 6" id="KW-0698">rRNA processing</keyword>
<keyword evidence="4 6" id="KW-0694">RNA-binding</keyword>
<dbReference type="GO" id="GO:0003723">
    <property type="term" value="F:RNA binding"/>
    <property type="evidence" value="ECO:0007669"/>
    <property type="project" value="UniProtKB-UniRule"/>
</dbReference>
<feature type="compositionally biased region" description="Polar residues" evidence="7">
    <location>
        <begin position="201"/>
        <end position="229"/>
    </location>
</feature>
<dbReference type="GO" id="GO:0010468">
    <property type="term" value="P:regulation of gene expression"/>
    <property type="evidence" value="ECO:0007669"/>
    <property type="project" value="TreeGrafter"/>
</dbReference>
<dbReference type="GO" id="GO:0005730">
    <property type="term" value="C:nucleolus"/>
    <property type="evidence" value="ECO:0007669"/>
    <property type="project" value="TreeGrafter"/>
</dbReference>
<evidence type="ECO:0000256" key="4">
    <source>
        <dbReference type="ARBA" id="ARBA00022884"/>
    </source>
</evidence>
<dbReference type="Pfam" id="PF04000">
    <property type="entry name" value="Sas10_Utp3"/>
    <property type="match status" value="1"/>
</dbReference>
<protein>
    <recommendedName>
        <fullName evidence="6">Exosome complex protein</fullName>
    </recommendedName>
</protein>
<evidence type="ECO:0000313" key="8">
    <source>
        <dbReference type="EMBL" id="KAJ3048491.1"/>
    </source>
</evidence>